<keyword evidence="6" id="KW-0158">Chromosome</keyword>
<keyword evidence="8" id="KW-0779">Telomere</keyword>
<evidence type="ECO:0000256" key="5">
    <source>
        <dbReference type="ARBA" id="ARBA00019746"/>
    </source>
</evidence>
<dbReference type="EMBL" id="JAPQKH010000012">
    <property type="protein sequence ID" value="KAJ5080937.1"/>
    <property type="molecule type" value="Genomic_DNA"/>
</dbReference>
<comment type="function">
    <text evidence="13">Component of the EKC/KEOPS complex that is required for the formation of a threonylcarbamoyl group on adenosine at position 37 (t(6)A37) in tRNAs that read codons beginning with adenine. The complex is probably involved in the transfer of the threonylcarbamoyl moiety of threonylcarbamoyl-AMP (TC-AMP) to the N6 group of A37. GON7 likely plays a supporting role to the catalytic subunit KAE1 in the complex. The EKC/KEOPS complex also promotes both telomere uncapping and telomere elongation. The complex is required for efficient recruitment of transcriptional coactivators.</text>
</comment>
<keyword evidence="7" id="KW-0819">tRNA processing</keyword>
<feature type="compositionally biased region" description="Basic and acidic residues" evidence="14">
    <location>
        <begin position="65"/>
        <end position="81"/>
    </location>
</feature>
<evidence type="ECO:0000256" key="1">
    <source>
        <dbReference type="ARBA" id="ARBA00004123"/>
    </source>
</evidence>
<evidence type="ECO:0000256" key="7">
    <source>
        <dbReference type="ARBA" id="ARBA00022694"/>
    </source>
</evidence>
<evidence type="ECO:0000256" key="3">
    <source>
        <dbReference type="ARBA" id="ARBA00008529"/>
    </source>
</evidence>
<proteinExistence type="inferred from homology"/>
<feature type="compositionally biased region" description="Acidic residues" evidence="14">
    <location>
        <begin position="82"/>
        <end position="92"/>
    </location>
</feature>
<feature type="region of interest" description="Disordered" evidence="14">
    <location>
        <begin position="65"/>
        <end position="92"/>
    </location>
</feature>
<evidence type="ECO:0000313" key="15">
    <source>
        <dbReference type="EMBL" id="KAJ5080937.1"/>
    </source>
</evidence>
<evidence type="ECO:0000256" key="10">
    <source>
        <dbReference type="ARBA" id="ARBA00023159"/>
    </source>
</evidence>
<dbReference type="OrthoDB" id="2288868at2759"/>
<name>A0A9W9EFM4_9EURO</name>
<evidence type="ECO:0000256" key="13">
    <source>
        <dbReference type="ARBA" id="ARBA00025393"/>
    </source>
</evidence>
<evidence type="ECO:0000256" key="14">
    <source>
        <dbReference type="SAM" id="MobiDB-lite"/>
    </source>
</evidence>
<keyword evidence="12" id="KW-0539">Nucleus</keyword>
<keyword evidence="9" id="KW-0805">Transcription regulation</keyword>
<dbReference type="GO" id="GO:0005634">
    <property type="term" value="C:nucleus"/>
    <property type="evidence" value="ECO:0007669"/>
    <property type="project" value="UniProtKB-SubCell"/>
</dbReference>
<dbReference type="GO" id="GO:0000781">
    <property type="term" value="C:chromosome, telomeric region"/>
    <property type="evidence" value="ECO:0007669"/>
    <property type="project" value="UniProtKB-SubCell"/>
</dbReference>
<evidence type="ECO:0000256" key="11">
    <source>
        <dbReference type="ARBA" id="ARBA00023163"/>
    </source>
</evidence>
<evidence type="ECO:0000256" key="2">
    <source>
        <dbReference type="ARBA" id="ARBA00004574"/>
    </source>
</evidence>
<sequence>MAANTPLQAIYTAPDATKSFQFTIPPASSQDPFAAKQAHLEALRSEVPKLQDEINVYLTAKMEEDKKAQGQLSEKEAKEEENYGEEVVEDDA</sequence>
<dbReference type="AlphaFoldDB" id="A0A9W9EFM4"/>
<evidence type="ECO:0000256" key="8">
    <source>
        <dbReference type="ARBA" id="ARBA00022895"/>
    </source>
</evidence>
<evidence type="ECO:0000256" key="4">
    <source>
        <dbReference type="ARBA" id="ARBA00011534"/>
    </source>
</evidence>
<organism evidence="15 16">
    <name type="scientific">Penicillium angulare</name>
    <dbReference type="NCBI Taxonomy" id="116970"/>
    <lineage>
        <taxon>Eukaryota</taxon>
        <taxon>Fungi</taxon>
        <taxon>Dikarya</taxon>
        <taxon>Ascomycota</taxon>
        <taxon>Pezizomycotina</taxon>
        <taxon>Eurotiomycetes</taxon>
        <taxon>Eurotiomycetidae</taxon>
        <taxon>Eurotiales</taxon>
        <taxon>Aspergillaceae</taxon>
        <taxon>Penicillium</taxon>
    </lineage>
</organism>
<comment type="similarity">
    <text evidence="3">Belongs to the GON7 family.</text>
</comment>
<dbReference type="Proteomes" id="UP001149165">
    <property type="component" value="Unassembled WGS sequence"/>
</dbReference>
<evidence type="ECO:0000256" key="12">
    <source>
        <dbReference type="ARBA" id="ARBA00023242"/>
    </source>
</evidence>
<evidence type="ECO:0000256" key="9">
    <source>
        <dbReference type="ARBA" id="ARBA00023015"/>
    </source>
</evidence>
<keyword evidence="10" id="KW-0010">Activator</keyword>
<reference evidence="15" key="1">
    <citation type="submission" date="2022-11" db="EMBL/GenBank/DDBJ databases">
        <authorList>
            <person name="Petersen C."/>
        </authorList>
    </citation>
    <scope>NUCLEOTIDE SEQUENCE</scope>
    <source>
        <strain evidence="15">IBT 30069</strain>
    </source>
</reference>
<evidence type="ECO:0000313" key="16">
    <source>
        <dbReference type="Proteomes" id="UP001149165"/>
    </source>
</evidence>
<comment type="subcellular location">
    <subcellularLocation>
        <location evidence="2">Chromosome</location>
        <location evidence="2">Telomere</location>
    </subcellularLocation>
    <subcellularLocation>
        <location evidence="1">Nucleus</location>
    </subcellularLocation>
</comment>
<dbReference type="InterPro" id="IPR014849">
    <property type="entry name" value="EKC/KEOPS_Gon7"/>
</dbReference>
<protein>
    <recommendedName>
        <fullName evidence="5">EKC/KEOPS complex subunit GON7</fullName>
    </recommendedName>
</protein>
<keyword evidence="16" id="KW-1185">Reference proteome</keyword>
<dbReference type="Pfam" id="PF08738">
    <property type="entry name" value="Gon7"/>
    <property type="match status" value="1"/>
</dbReference>
<accession>A0A9W9EFM4</accession>
<gene>
    <name evidence="15" type="ORF">N7456_013647</name>
</gene>
<reference evidence="15" key="2">
    <citation type="journal article" date="2023" name="IMA Fungus">
        <title>Comparative genomic study of the Penicillium genus elucidates a diverse pangenome and 15 lateral gene transfer events.</title>
        <authorList>
            <person name="Petersen C."/>
            <person name="Sorensen T."/>
            <person name="Nielsen M.R."/>
            <person name="Sondergaard T.E."/>
            <person name="Sorensen J.L."/>
            <person name="Fitzpatrick D.A."/>
            <person name="Frisvad J.C."/>
            <person name="Nielsen K.L."/>
        </authorList>
    </citation>
    <scope>NUCLEOTIDE SEQUENCE</scope>
    <source>
        <strain evidence="15">IBT 30069</strain>
    </source>
</reference>
<evidence type="ECO:0000256" key="6">
    <source>
        <dbReference type="ARBA" id="ARBA00022454"/>
    </source>
</evidence>
<comment type="caution">
    <text evidence="15">The sequence shown here is derived from an EMBL/GenBank/DDBJ whole genome shotgun (WGS) entry which is preliminary data.</text>
</comment>
<comment type="subunit">
    <text evidence="4">Component of the EKC/KEOPS complex composed of at least BUD32, CGI121, GON7, KAE1 and PCC1; the whole complex dimerizes.</text>
</comment>
<keyword evidence="11" id="KW-0804">Transcription</keyword>
<dbReference type="GO" id="GO:0008033">
    <property type="term" value="P:tRNA processing"/>
    <property type="evidence" value="ECO:0007669"/>
    <property type="project" value="UniProtKB-KW"/>
</dbReference>